<dbReference type="Gene3D" id="2.30.310.10">
    <property type="entry name" value="ibrinogen binding protein from staphylococcus aureus domain"/>
    <property type="match status" value="1"/>
</dbReference>
<feature type="domain" description="NFACT RNA-binding" evidence="6">
    <location>
        <begin position="457"/>
        <end position="545"/>
    </location>
</feature>
<dbReference type="STRING" id="1291764.GCA_001311235_01050"/>
<dbReference type="AlphaFoldDB" id="A0A2A5RNT9"/>
<dbReference type="EMBL" id="JXJU01000002">
    <property type="protein sequence ID" value="PCS01017.1"/>
    <property type="molecule type" value="Genomic_DNA"/>
</dbReference>
<comment type="similarity">
    <text evidence="5">Belongs to the NEMF family.</text>
</comment>
<gene>
    <name evidence="5" type="primary">rqcH</name>
    <name evidence="7" type="ORF">RT41_GL000807</name>
</gene>
<dbReference type="GO" id="GO:0072344">
    <property type="term" value="P:rescue of stalled ribosome"/>
    <property type="evidence" value="ECO:0007669"/>
    <property type="project" value="UniProtKB-UniRule"/>
</dbReference>
<dbReference type="PANTHER" id="PTHR15239">
    <property type="entry name" value="NUCLEAR EXPORT MEDIATOR FACTOR NEMF"/>
    <property type="match status" value="1"/>
</dbReference>
<organism evidence="7 8">
    <name type="scientific">Lactococcus fujiensis JCM 16395</name>
    <dbReference type="NCBI Taxonomy" id="1291764"/>
    <lineage>
        <taxon>Bacteria</taxon>
        <taxon>Bacillati</taxon>
        <taxon>Bacillota</taxon>
        <taxon>Bacilli</taxon>
        <taxon>Lactobacillales</taxon>
        <taxon>Streptococcaceae</taxon>
        <taxon>Lactococcus</taxon>
    </lineage>
</organism>
<dbReference type="InterPro" id="IPR051608">
    <property type="entry name" value="RQC_Subunit_NEMF"/>
</dbReference>
<dbReference type="FunFam" id="2.30.310.10:FF:000004">
    <property type="entry name" value="Fibronectin-binding protein A"/>
    <property type="match status" value="1"/>
</dbReference>
<evidence type="ECO:0000256" key="1">
    <source>
        <dbReference type="ARBA" id="ARBA00022555"/>
    </source>
</evidence>
<dbReference type="InterPro" id="IPR008532">
    <property type="entry name" value="NFACT_RNA-bd"/>
</dbReference>
<keyword evidence="5" id="KW-0175">Coiled coil</keyword>
<comment type="subunit">
    <text evidence="5">Associates with stalled 50S ribosomal subunits. Binds to RqcP.</text>
</comment>
<keyword evidence="3 5" id="KW-0694">RNA-binding</keyword>
<protein>
    <recommendedName>
        <fullName evidence="5">Rqc2 homolog RqcH</fullName>
        <shortName evidence="5">RqcH</shortName>
    </recommendedName>
</protein>
<dbReference type="Proteomes" id="UP000218181">
    <property type="component" value="Unassembled WGS sequence"/>
</dbReference>
<dbReference type="InterPro" id="IPR043682">
    <property type="entry name" value="RqcH_bacterial"/>
</dbReference>
<evidence type="ECO:0000256" key="4">
    <source>
        <dbReference type="ARBA" id="ARBA00022917"/>
    </source>
</evidence>
<evidence type="ECO:0000259" key="6">
    <source>
        <dbReference type="Pfam" id="PF05670"/>
    </source>
</evidence>
<feature type="coiled-coil region" evidence="5">
    <location>
        <begin position="302"/>
        <end position="332"/>
    </location>
</feature>
<proteinExistence type="inferred from homology"/>
<dbReference type="PANTHER" id="PTHR15239:SF6">
    <property type="entry name" value="RIBOSOME QUALITY CONTROL COMPLEX SUBUNIT NEMF"/>
    <property type="match status" value="1"/>
</dbReference>
<dbReference type="HAMAP" id="MF_00844_B">
    <property type="entry name" value="RqcH_B"/>
    <property type="match status" value="1"/>
</dbReference>
<keyword evidence="8" id="KW-1185">Reference proteome</keyword>
<sequence>MIKLKLTTFISTGVQLKKKSIPDIASIDKKEKRQTMSFDGIFLHHMTDELVQALEGGRIQKVNQPFEQELVLSVRSERKTQKLLLSAHPTFGRVQLTQTDFQNPQNPNNFVMILRKYLAGALIEKIEQIGNDRQIWFHISSKDEIGDTMKIALVVEIMGKHSNIILLDKTSDRIIESIKHVGFSQNQYRTILPGSNYIAPPLSSENSPFKSSDEKIFEALQLGNLQKTFQGIGRDSLKALSELTVPEFKALIIQKYPSIYQNDTFSSINLGSEAKTFESLSEMLDFYYSDKAERDRVKQIGAEVIKKVQNELKKNRDKLKKQEKELLDTENAEIFRQKGELLNTFLHLVPNDQPTVTLENYYTNEPLEIALDLSKTPAQNAQRYFHRYQKLKQAVKFLGDQIEHTKQTITYLESVETNLENADVPEIADIREELIQTGYIKLKHRNKKQKLLPPEKYQAEDGTIILVGKNNLQNEQVSFKLSKKGDTWFHVKDIPGSHVLITGNKNPSDETVTFAGELAAYFSKARHSNLIQVDVLDAKKLHKPTGTAPGFVTYDRDKTIRVTPNEELIKSRKIK</sequence>
<accession>A0A2A5RNT9</accession>
<comment type="function">
    <text evidence="5">Key component of the ribosome quality control system (RQC), a ribosome-associated complex that mediates the extraction of incompletely synthesized nascent chains from stalled ribosomes and their subsequent degradation. RqcH recruits Ala-charged tRNA, and with RqcP directs the elongation of stalled nascent chains on 50S ribosomal subunits, leading to non-templated C-terminal alanine extensions (Ala tail). The Ala tail promotes nascent chain degradation. May add between 1 and at least 8 Ala residues. Binds to stalled 50S ribosomal subunits.</text>
</comment>
<comment type="caution">
    <text evidence="7">The sequence shown here is derived from an EMBL/GenBank/DDBJ whole genome shotgun (WGS) entry which is preliminary data.</text>
</comment>
<evidence type="ECO:0000256" key="2">
    <source>
        <dbReference type="ARBA" id="ARBA00022730"/>
    </source>
</evidence>
<dbReference type="Pfam" id="PF05670">
    <property type="entry name" value="NFACT-R_1"/>
    <property type="match status" value="1"/>
</dbReference>
<dbReference type="GO" id="GO:0019843">
    <property type="term" value="F:rRNA binding"/>
    <property type="evidence" value="ECO:0007669"/>
    <property type="project" value="UniProtKB-UniRule"/>
</dbReference>
<evidence type="ECO:0000256" key="5">
    <source>
        <dbReference type="HAMAP-Rule" id="MF_00844"/>
    </source>
</evidence>
<dbReference type="Pfam" id="PF05833">
    <property type="entry name" value="NFACT_N"/>
    <property type="match status" value="1"/>
</dbReference>
<keyword evidence="1 5" id="KW-0820">tRNA-binding</keyword>
<evidence type="ECO:0000256" key="3">
    <source>
        <dbReference type="ARBA" id="ARBA00022884"/>
    </source>
</evidence>
<evidence type="ECO:0000313" key="8">
    <source>
        <dbReference type="Proteomes" id="UP000218181"/>
    </source>
</evidence>
<dbReference type="GO" id="GO:0043023">
    <property type="term" value="F:ribosomal large subunit binding"/>
    <property type="evidence" value="ECO:0007669"/>
    <property type="project" value="UniProtKB-UniRule"/>
</dbReference>
<keyword evidence="2 5" id="KW-0699">rRNA-binding</keyword>
<dbReference type="GO" id="GO:1990112">
    <property type="term" value="C:RQC complex"/>
    <property type="evidence" value="ECO:0007669"/>
    <property type="project" value="TreeGrafter"/>
</dbReference>
<name>A0A2A5RNT9_9LACT</name>
<dbReference type="Gene3D" id="3.40.970.40">
    <property type="entry name" value="fibrinogen binding protein from staphylococcus aureus domain like"/>
    <property type="match status" value="1"/>
</dbReference>
<keyword evidence="4 5" id="KW-0648">Protein biosynthesis</keyword>
<reference evidence="7 8" key="1">
    <citation type="submission" date="2014-12" db="EMBL/GenBank/DDBJ databases">
        <title>Draft genome sequences of 10 type strains of Lactococcus.</title>
        <authorList>
            <person name="Sun Z."/>
            <person name="Zhong Z."/>
            <person name="Liu W."/>
            <person name="Zhang W."/>
            <person name="Zhang H."/>
        </authorList>
    </citation>
    <scope>NUCLEOTIDE SEQUENCE [LARGE SCALE GENOMIC DNA]</scope>
    <source>
        <strain evidence="7 8">JCM 16395</strain>
    </source>
</reference>
<dbReference type="GO" id="GO:0000049">
    <property type="term" value="F:tRNA binding"/>
    <property type="evidence" value="ECO:0007669"/>
    <property type="project" value="UniProtKB-UniRule"/>
</dbReference>
<evidence type="ECO:0000313" key="7">
    <source>
        <dbReference type="EMBL" id="PCS01017.1"/>
    </source>
</evidence>